<sequence>MVTPVVQTPTAFETRIPALPPPPGATSNFDHPETLVHQNYIAMGIALPFVVVPFALRCYVRLWRKRVWIFEDWLALIAWIGTVSFCGTGASTMAHYGGRHSWDITKPQAQQAAYWFNVVSIHYGVTICIVKLTILWLYRRIFSPARHGAFDVGIVALIAFLVGFYVATNLAKIWQCIPREKIWVASLAGSCIDISMLLNVSGIVNTVTDVVILLLPIRAVWNLNLVARKKITVVLVFTFGLSGPAFSLAGSMVRWSGTGVLCFSVPELGLLLRKKPKPGPSESILQGRYLKEDSAYLNRSDRSGSKQLTGLSTIISSRVVGRSSRNHQDLDTTLTSGDYYELDERVGSDASFAQHGDVGARPSPTRPEPNGVIVTRDFRVETSRA</sequence>
<dbReference type="InterPro" id="IPR052337">
    <property type="entry name" value="SAT4-like"/>
</dbReference>
<dbReference type="Proteomes" id="UP001480595">
    <property type="component" value="Unassembled WGS sequence"/>
</dbReference>
<dbReference type="PANTHER" id="PTHR33048:SF160">
    <property type="entry name" value="SAT4 FAMILY MEMBRANE PROTEIN"/>
    <property type="match status" value="1"/>
</dbReference>
<evidence type="ECO:0000259" key="8">
    <source>
        <dbReference type="Pfam" id="PF20684"/>
    </source>
</evidence>
<evidence type="ECO:0000256" key="1">
    <source>
        <dbReference type="ARBA" id="ARBA00004141"/>
    </source>
</evidence>
<evidence type="ECO:0000313" key="9">
    <source>
        <dbReference type="EMBL" id="KAK8042967.1"/>
    </source>
</evidence>
<feature type="region of interest" description="Disordered" evidence="6">
    <location>
        <begin position="351"/>
        <end position="373"/>
    </location>
</feature>
<evidence type="ECO:0000256" key="2">
    <source>
        <dbReference type="ARBA" id="ARBA00022692"/>
    </source>
</evidence>
<accession>A0ABR1T966</accession>
<feature type="transmembrane region" description="Helical" evidence="7">
    <location>
        <begin position="114"/>
        <end position="138"/>
    </location>
</feature>
<keyword evidence="4 7" id="KW-0472">Membrane</keyword>
<dbReference type="EMBL" id="JAQQWL010000013">
    <property type="protein sequence ID" value="KAK8042967.1"/>
    <property type="molecule type" value="Genomic_DNA"/>
</dbReference>
<dbReference type="GeneID" id="92097922"/>
<evidence type="ECO:0000256" key="6">
    <source>
        <dbReference type="SAM" id="MobiDB-lite"/>
    </source>
</evidence>
<feature type="transmembrane region" description="Helical" evidence="7">
    <location>
        <begin position="231"/>
        <end position="249"/>
    </location>
</feature>
<proteinExistence type="inferred from homology"/>
<keyword evidence="10" id="KW-1185">Reference proteome</keyword>
<feature type="transmembrane region" description="Helical" evidence="7">
    <location>
        <begin position="194"/>
        <end position="219"/>
    </location>
</feature>
<evidence type="ECO:0000256" key="4">
    <source>
        <dbReference type="ARBA" id="ARBA00023136"/>
    </source>
</evidence>
<dbReference type="Pfam" id="PF20684">
    <property type="entry name" value="Fung_rhodopsin"/>
    <property type="match status" value="1"/>
</dbReference>
<feature type="transmembrane region" description="Helical" evidence="7">
    <location>
        <begin position="40"/>
        <end position="60"/>
    </location>
</feature>
<keyword evidence="2 7" id="KW-0812">Transmembrane</keyword>
<comment type="similarity">
    <text evidence="5">Belongs to the SAT4 family.</text>
</comment>
<feature type="transmembrane region" description="Helical" evidence="7">
    <location>
        <begin position="72"/>
        <end position="94"/>
    </location>
</feature>
<protein>
    <recommendedName>
        <fullName evidence="8">Rhodopsin domain-containing protein</fullName>
    </recommendedName>
</protein>
<name>A0ABR1T966_9PEZI</name>
<dbReference type="PANTHER" id="PTHR33048">
    <property type="entry name" value="PTH11-LIKE INTEGRAL MEMBRANE PROTEIN (AFU_ORTHOLOGUE AFUA_5G11245)"/>
    <property type="match status" value="1"/>
</dbReference>
<feature type="transmembrane region" description="Helical" evidence="7">
    <location>
        <begin position="150"/>
        <end position="174"/>
    </location>
</feature>
<comment type="subcellular location">
    <subcellularLocation>
        <location evidence="1">Membrane</location>
        <topology evidence="1">Multi-pass membrane protein</topology>
    </subcellularLocation>
</comment>
<dbReference type="InterPro" id="IPR049326">
    <property type="entry name" value="Rhodopsin_dom_fungi"/>
</dbReference>
<evidence type="ECO:0000256" key="5">
    <source>
        <dbReference type="ARBA" id="ARBA00038359"/>
    </source>
</evidence>
<evidence type="ECO:0000256" key="3">
    <source>
        <dbReference type="ARBA" id="ARBA00022989"/>
    </source>
</evidence>
<dbReference type="RefSeq" id="XP_066709820.1">
    <property type="nucleotide sequence ID" value="XM_066864859.1"/>
</dbReference>
<keyword evidence="3 7" id="KW-1133">Transmembrane helix</keyword>
<feature type="domain" description="Rhodopsin" evidence="8">
    <location>
        <begin position="56"/>
        <end position="248"/>
    </location>
</feature>
<reference evidence="9 10" key="1">
    <citation type="submission" date="2023-01" db="EMBL/GenBank/DDBJ databases">
        <title>Analysis of 21 Apiospora genomes using comparative genomics revels a genus with tremendous synthesis potential of carbohydrate active enzymes and secondary metabolites.</title>
        <authorList>
            <person name="Sorensen T."/>
        </authorList>
    </citation>
    <scope>NUCLEOTIDE SEQUENCE [LARGE SCALE GENOMIC DNA]</scope>
    <source>
        <strain evidence="9 10">CBS 135458</strain>
    </source>
</reference>
<evidence type="ECO:0000256" key="7">
    <source>
        <dbReference type="SAM" id="Phobius"/>
    </source>
</evidence>
<evidence type="ECO:0000313" key="10">
    <source>
        <dbReference type="Proteomes" id="UP001480595"/>
    </source>
</evidence>
<organism evidence="9 10">
    <name type="scientific">Apiospora phragmitis</name>
    <dbReference type="NCBI Taxonomy" id="2905665"/>
    <lineage>
        <taxon>Eukaryota</taxon>
        <taxon>Fungi</taxon>
        <taxon>Dikarya</taxon>
        <taxon>Ascomycota</taxon>
        <taxon>Pezizomycotina</taxon>
        <taxon>Sordariomycetes</taxon>
        <taxon>Xylariomycetidae</taxon>
        <taxon>Amphisphaeriales</taxon>
        <taxon>Apiosporaceae</taxon>
        <taxon>Apiospora</taxon>
    </lineage>
</organism>
<comment type="caution">
    <text evidence="9">The sequence shown here is derived from an EMBL/GenBank/DDBJ whole genome shotgun (WGS) entry which is preliminary data.</text>
</comment>
<gene>
    <name evidence="9" type="ORF">PG994_013450</name>
</gene>